<comment type="subcellular location">
    <subcellularLocation>
        <location evidence="1">Cell membrane</location>
        <topology evidence="1">Multi-pass membrane protein</topology>
    </subcellularLocation>
</comment>
<dbReference type="STRING" id="364200.SAMN04488515_2008"/>
<evidence type="ECO:0000256" key="5">
    <source>
        <dbReference type="ARBA" id="ARBA00023136"/>
    </source>
</evidence>
<feature type="transmembrane region" description="Helical" evidence="6">
    <location>
        <begin position="311"/>
        <end position="334"/>
    </location>
</feature>
<sequence>MDNFYTIVQLGDATIRMAIPLLLACLAGLFSERAGIFDIGLEGKMLAAAFLSAAVSFTTGSVWIGLFAGIGASIMLSIVHGIASITFRGNQLISGVAINFLAAGLTVVIAGGWFGQAGRTPSLSGAARFDGIDFPGALTRIRDMRDASPGMQFYSELISGHSILVYIAFVAVPLSWWVLYRTRFGLRLRAVGENPAAVDTAGISVVQLRFAAVIICGVLCGIAGAYLSTAVQAGFTKDMTANRGFIALAALIFAKWRPWQALGACLLFGFFFAIEARFSTISMDAIWVILLLVLPSVFMIFYAVRRDKIDMAVLGGLSAVLIAIALMTWIGAASGEGIGMLTGLFETVRIPNDFIKSLPYILTVVILAGFVGKAIPPRAGGEPYVKER</sequence>
<keyword evidence="8" id="KW-1185">Reference proteome</keyword>
<dbReference type="AlphaFoldDB" id="A0A1I0QMF0"/>
<keyword evidence="2" id="KW-1003">Cell membrane</keyword>
<dbReference type="GO" id="GO:0005886">
    <property type="term" value="C:plasma membrane"/>
    <property type="evidence" value="ECO:0007669"/>
    <property type="project" value="UniProtKB-SubCell"/>
</dbReference>
<dbReference type="PANTHER" id="PTHR43370:SF1">
    <property type="entry name" value="GUANOSINE ABC TRANSPORTER PERMEASE PROTEIN NUPQ"/>
    <property type="match status" value="1"/>
</dbReference>
<feature type="transmembrane region" description="Helical" evidence="6">
    <location>
        <begin position="210"/>
        <end position="227"/>
    </location>
</feature>
<dbReference type="PANTHER" id="PTHR43370">
    <property type="entry name" value="SUGAR ABC TRANSPORTER INTEGRAL MEMBRANE PROTEIN-RELATED"/>
    <property type="match status" value="1"/>
</dbReference>
<feature type="transmembrane region" description="Helical" evidence="6">
    <location>
        <begin position="13"/>
        <end position="30"/>
    </location>
</feature>
<protein>
    <submittedName>
        <fullName evidence="7">Nucleoside ABC transporter membrane protein</fullName>
    </submittedName>
</protein>
<feature type="transmembrane region" description="Helical" evidence="6">
    <location>
        <begin position="261"/>
        <end position="279"/>
    </location>
</feature>
<dbReference type="RefSeq" id="WP_089993404.1">
    <property type="nucleotide sequence ID" value="NZ_FOIZ01000001.1"/>
</dbReference>
<feature type="transmembrane region" description="Helical" evidence="6">
    <location>
        <begin position="37"/>
        <end position="57"/>
    </location>
</feature>
<feature type="transmembrane region" description="Helical" evidence="6">
    <location>
        <begin position="92"/>
        <end position="114"/>
    </location>
</feature>
<evidence type="ECO:0000256" key="4">
    <source>
        <dbReference type="ARBA" id="ARBA00022989"/>
    </source>
</evidence>
<keyword evidence="3 6" id="KW-0812">Transmembrane</keyword>
<dbReference type="OrthoDB" id="9792579at2"/>
<gene>
    <name evidence="7" type="ORF">SAMN04488515_2008</name>
</gene>
<keyword evidence="5 6" id="KW-0472">Membrane</keyword>
<evidence type="ECO:0000256" key="3">
    <source>
        <dbReference type="ARBA" id="ARBA00022692"/>
    </source>
</evidence>
<evidence type="ECO:0000256" key="1">
    <source>
        <dbReference type="ARBA" id="ARBA00004651"/>
    </source>
</evidence>
<accession>A0A1I0QMF0</accession>
<evidence type="ECO:0000256" key="6">
    <source>
        <dbReference type="SAM" id="Phobius"/>
    </source>
</evidence>
<feature type="transmembrane region" description="Helical" evidence="6">
    <location>
        <begin position="285"/>
        <end position="304"/>
    </location>
</feature>
<keyword evidence="4 6" id="KW-1133">Transmembrane helix</keyword>
<reference evidence="7 8" key="1">
    <citation type="submission" date="2016-10" db="EMBL/GenBank/DDBJ databases">
        <authorList>
            <person name="de Groot N.N."/>
        </authorList>
    </citation>
    <scope>NUCLEOTIDE SEQUENCE [LARGE SCALE GENOMIC DNA]</scope>
    <source>
        <strain evidence="7 8">DSM 17925</strain>
    </source>
</reference>
<dbReference type="Pfam" id="PF02653">
    <property type="entry name" value="BPD_transp_2"/>
    <property type="match status" value="1"/>
</dbReference>
<organism evidence="7 8">
    <name type="scientific">Cognatiyoonia koreensis</name>
    <dbReference type="NCBI Taxonomy" id="364200"/>
    <lineage>
        <taxon>Bacteria</taxon>
        <taxon>Pseudomonadati</taxon>
        <taxon>Pseudomonadota</taxon>
        <taxon>Alphaproteobacteria</taxon>
        <taxon>Rhodobacterales</taxon>
        <taxon>Paracoccaceae</taxon>
        <taxon>Cognatiyoonia</taxon>
    </lineage>
</organism>
<dbReference type="InterPro" id="IPR001851">
    <property type="entry name" value="ABC_transp_permease"/>
</dbReference>
<name>A0A1I0QMF0_9RHOB</name>
<evidence type="ECO:0000313" key="7">
    <source>
        <dbReference type="EMBL" id="SEW28196.1"/>
    </source>
</evidence>
<proteinExistence type="predicted"/>
<evidence type="ECO:0000313" key="8">
    <source>
        <dbReference type="Proteomes" id="UP000199167"/>
    </source>
</evidence>
<dbReference type="Proteomes" id="UP000199167">
    <property type="component" value="Unassembled WGS sequence"/>
</dbReference>
<dbReference type="GO" id="GO:0022857">
    <property type="term" value="F:transmembrane transporter activity"/>
    <property type="evidence" value="ECO:0007669"/>
    <property type="project" value="InterPro"/>
</dbReference>
<dbReference type="EMBL" id="FOIZ01000001">
    <property type="protein sequence ID" value="SEW28196.1"/>
    <property type="molecule type" value="Genomic_DNA"/>
</dbReference>
<dbReference type="CDD" id="cd06580">
    <property type="entry name" value="TM_PBP1_transp_TpRbsC_like"/>
    <property type="match status" value="1"/>
</dbReference>
<feature type="transmembrane region" description="Helical" evidence="6">
    <location>
        <begin position="354"/>
        <end position="372"/>
    </location>
</feature>
<feature type="transmembrane region" description="Helical" evidence="6">
    <location>
        <begin position="158"/>
        <end position="179"/>
    </location>
</feature>
<evidence type="ECO:0000256" key="2">
    <source>
        <dbReference type="ARBA" id="ARBA00022475"/>
    </source>
</evidence>